<gene>
    <name evidence="1" type="ORF">A0O34_21405</name>
</gene>
<sequence>MIKFLNIEVNKVAVHQVGNKSLDEQVNFSDTLVDISDERLVRIFLKYFLSSFSGNEMYDFFNEVGIEQNEIYTLIKRIFENPDDLFKQSKIIAQHLYNCSTHPKIKNGDLFIVYFNNIIIDNINTDAIGIFKSESKENYLKVDLEKKIHFVNYDEGTNINKLDKGCLVFKIDESYKVCIIDNLNKANEASYWKDDFLSIRPIKNDYHQTNEFLSIAKQFVTKQLDEEFKISKADKIDYLNRSVDYFKSHGSFDKQEFEELVFEDKGLIESFRTFDQAYRQENEIELYDNFDISTQAVKKQARVFKNVLKLDKNFHIYIHGNADLITQGIDENGRKYYKIFYEEEN</sequence>
<reference evidence="1 2" key="1">
    <citation type="submission" date="2016-04" db="EMBL/GenBank/DDBJ databases">
        <title>Complete Genome Sequence of Chryseobacterium sp. IHBB 10212.</title>
        <authorList>
            <person name="Pal M."/>
            <person name="Swarnkar M.K."/>
            <person name="Kaushal K."/>
            <person name="Chhibber S."/>
            <person name="Singh A.K."/>
            <person name="Gulati A."/>
        </authorList>
    </citation>
    <scope>NUCLEOTIDE SEQUENCE [LARGE SCALE GENOMIC DNA]</scope>
    <source>
        <strain evidence="1 2">IHBB 10212</strain>
    </source>
</reference>
<dbReference type="Proteomes" id="UP000077824">
    <property type="component" value="Chromosome"/>
</dbReference>
<proteinExistence type="predicted"/>
<dbReference type="STRING" id="1685010.A0O34_21405"/>
<keyword evidence="2" id="KW-1185">Reference proteome</keyword>
<dbReference type="GO" id="GO:0009295">
    <property type="term" value="C:nucleoid"/>
    <property type="evidence" value="ECO:0007669"/>
    <property type="project" value="InterPro"/>
</dbReference>
<dbReference type="EMBL" id="CP015199">
    <property type="protein sequence ID" value="ANF52919.1"/>
    <property type="molecule type" value="Genomic_DNA"/>
</dbReference>
<name>A0A172Y0Z7_9FLAO</name>
<protein>
    <recommendedName>
        <fullName evidence="3">Nucleoid-associated protein NdpA</fullName>
    </recommendedName>
</protein>
<dbReference type="OrthoDB" id="9153118at2"/>
<dbReference type="KEGG" id="chh:A0O34_21405"/>
<evidence type="ECO:0008006" key="3">
    <source>
        <dbReference type="Google" id="ProtNLM"/>
    </source>
</evidence>
<organism evidence="1 2">
    <name type="scientific">Chryseobacterium glaciei</name>
    <dbReference type="NCBI Taxonomy" id="1685010"/>
    <lineage>
        <taxon>Bacteria</taxon>
        <taxon>Pseudomonadati</taxon>
        <taxon>Bacteroidota</taxon>
        <taxon>Flavobacteriia</taxon>
        <taxon>Flavobacteriales</taxon>
        <taxon>Weeksellaceae</taxon>
        <taxon>Chryseobacterium group</taxon>
        <taxon>Chryseobacterium</taxon>
    </lineage>
</organism>
<dbReference type="RefSeq" id="WP_082891221.1">
    <property type="nucleotide sequence ID" value="NZ_CP015199.1"/>
</dbReference>
<accession>A0A172Y0Z7</accession>
<evidence type="ECO:0000313" key="2">
    <source>
        <dbReference type="Proteomes" id="UP000077824"/>
    </source>
</evidence>
<dbReference type="AlphaFoldDB" id="A0A172Y0Z7"/>
<evidence type="ECO:0000313" key="1">
    <source>
        <dbReference type="EMBL" id="ANF52919.1"/>
    </source>
</evidence>